<evidence type="ECO:0000313" key="8">
    <source>
        <dbReference type="EnsemblPlants" id="KEH36578"/>
    </source>
</evidence>
<dbReference type="CDD" id="cd04873">
    <property type="entry name" value="ACT_UUR-ACR-like"/>
    <property type="match status" value="1"/>
</dbReference>
<dbReference type="GO" id="GO:0005634">
    <property type="term" value="C:nucleus"/>
    <property type="evidence" value="ECO:0007669"/>
    <property type="project" value="UniProtKB-SubCell"/>
</dbReference>
<proteinExistence type="predicted"/>
<evidence type="ECO:0000313" key="9">
    <source>
        <dbReference type="Proteomes" id="UP000002051"/>
    </source>
</evidence>
<evidence type="ECO:0000256" key="1">
    <source>
        <dbReference type="ARBA" id="ARBA00004123"/>
    </source>
</evidence>
<dbReference type="PANTHER" id="PTHR45844:SF9">
    <property type="entry name" value="OS09G0463900 PROTEIN"/>
    <property type="match status" value="1"/>
</dbReference>
<reference evidence="8" key="3">
    <citation type="submission" date="2015-04" db="UniProtKB">
        <authorList>
            <consortium name="EnsemblPlants"/>
        </authorList>
    </citation>
    <scope>IDENTIFICATION</scope>
    <source>
        <strain evidence="8">cv. Jemalong A17</strain>
    </source>
</reference>
<dbReference type="EnsemblPlants" id="KEH36578">
    <property type="protein sequence ID" value="KEH36578"/>
    <property type="gene ID" value="MTR_2g015890"/>
</dbReference>
<dbReference type="Gene3D" id="4.10.280.10">
    <property type="entry name" value="Helix-loop-helix DNA-binding domain"/>
    <property type="match status" value="1"/>
</dbReference>
<dbReference type="InterPro" id="IPR045847">
    <property type="entry name" value="AIG1-like"/>
</dbReference>
<dbReference type="GO" id="GO:0046983">
    <property type="term" value="F:protein dimerization activity"/>
    <property type="evidence" value="ECO:0007669"/>
    <property type="project" value="InterPro"/>
</dbReference>
<dbReference type="GO" id="GO:0003677">
    <property type="term" value="F:DNA binding"/>
    <property type="evidence" value="ECO:0007669"/>
    <property type="project" value="UniProtKB-KW"/>
</dbReference>
<dbReference type="ExpressionAtlas" id="A0A072V5E0">
    <property type="expression patterns" value="differential"/>
</dbReference>
<dbReference type="InterPro" id="IPR036638">
    <property type="entry name" value="HLH_DNA-bd_sf"/>
</dbReference>
<evidence type="ECO:0000313" key="7">
    <source>
        <dbReference type="EMBL" id="KEH36578.1"/>
    </source>
</evidence>
<keyword evidence="5" id="KW-0539">Nucleus</keyword>
<keyword evidence="2" id="KW-0805">Transcription regulation</keyword>
<accession>A0A072V5E0</accession>
<dbReference type="Proteomes" id="UP000002051">
    <property type="component" value="Chromosome 2"/>
</dbReference>
<dbReference type="SUPFAM" id="SSF47459">
    <property type="entry name" value="HLH, helix-loop-helix DNA-binding domain"/>
    <property type="match status" value="1"/>
</dbReference>
<sequence length="256" mass="28717">MDSSSDISRILFNATSYRFGASNETSRGGFVSTNSLVLDSEKGELVKSPPIINGEKKICDANKTLVALKNHREAERKRRNRINGHLAKLRALVPSSPKMDKATLLAEVIRQVKHLKKNADEASKGYSIPTDDDEVKVEPYENGGSFLYKASISCDYRPELLSDLRQTLDKLQLQLVREEISTLGDRVKNEFVYTCCKVDIYDIELCPLIASNVHQALSSVLERASTSMDYSLRTPRPCKQMQQTSTMSCNHEFCSC</sequence>
<dbReference type="PANTHER" id="PTHR45844">
    <property type="entry name" value="TRANSCRIPTION FACTOR BHLH30"/>
    <property type="match status" value="1"/>
</dbReference>
<evidence type="ECO:0000256" key="4">
    <source>
        <dbReference type="ARBA" id="ARBA00023163"/>
    </source>
</evidence>
<dbReference type="InterPro" id="IPR011598">
    <property type="entry name" value="bHLH_dom"/>
</dbReference>
<dbReference type="SMART" id="SM00353">
    <property type="entry name" value="HLH"/>
    <property type="match status" value="1"/>
</dbReference>
<name>A0A072V5E0_MEDTR</name>
<evidence type="ECO:0000259" key="6">
    <source>
        <dbReference type="PROSITE" id="PS50888"/>
    </source>
</evidence>
<dbReference type="AlphaFoldDB" id="A0A072V5E0"/>
<keyword evidence="4" id="KW-0804">Transcription</keyword>
<dbReference type="PROSITE" id="PS50888">
    <property type="entry name" value="BHLH"/>
    <property type="match status" value="1"/>
</dbReference>
<keyword evidence="9" id="KW-1185">Reference proteome</keyword>
<organism evidence="7 9">
    <name type="scientific">Medicago truncatula</name>
    <name type="common">Barrel medic</name>
    <name type="synonym">Medicago tribuloides</name>
    <dbReference type="NCBI Taxonomy" id="3880"/>
    <lineage>
        <taxon>Eukaryota</taxon>
        <taxon>Viridiplantae</taxon>
        <taxon>Streptophyta</taxon>
        <taxon>Embryophyta</taxon>
        <taxon>Tracheophyta</taxon>
        <taxon>Spermatophyta</taxon>
        <taxon>Magnoliopsida</taxon>
        <taxon>eudicotyledons</taxon>
        <taxon>Gunneridae</taxon>
        <taxon>Pentapetalae</taxon>
        <taxon>rosids</taxon>
        <taxon>fabids</taxon>
        <taxon>Fabales</taxon>
        <taxon>Fabaceae</taxon>
        <taxon>Papilionoideae</taxon>
        <taxon>50 kb inversion clade</taxon>
        <taxon>NPAAA clade</taxon>
        <taxon>Hologalegina</taxon>
        <taxon>IRL clade</taxon>
        <taxon>Trifolieae</taxon>
        <taxon>Medicago</taxon>
    </lineage>
</organism>
<evidence type="ECO:0000256" key="5">
    <source>
        <dbReference type="ARBA" id="ARBA00023242"/>
    </source>
</evidence>
<keyword evidence="3" id="KW-0238">DNA-binding</keyword>
<reference evidence="7 9" key="1">
    <citation type="journal article" date="2011" name="Nature">
        <title>The Medicago genome provides insight into the evolution of rhizobial symbioses.</title>
        <authorList>
            <person name="Young N.D."/>
            <person name="Debelle F."/>
            <person name="Oldroyd G.E."/>
            <person name="Geurts R."/>
            <person name="Cannon S.B."/>
            <person name="Udvardi M.K."/>
            <person name="Benedito V.A."/>
            <person name="Mayer K.F."/>
            <person name="Gouzy J."/>
            <person name="Schoof H."/>
            <person name="Van de Peer Y."/>
            <person name="Proost S."/>
            <person name="Cook D.R."/>
            <person name="Meyers B.C."/>
            <person name="Spannagl M."/>
            <person name="Cheung F."/>
            <person name="De Mita S."/>
            <person name="Krishnakumar V."/>
            <person name="Gundlach H."/>
            <person name="Zhou S."/>
            <person name="Mudge J."/>
            <person name="Bharti A.K."/>
            <person name="Murray J.D."/>
            <person name="Naoumkina M.A."/>
            <person name="Rosen B."/>
            <person name="Silverstein K.A."/>
            <person name="Tang H."/>
            <person name="Rombauts S."/>
            <person name="Zhao P.X."/>
            <person name="Zhou P."/>
            <person name="Barbe V."/>
            <person name="Bardou P."/>
            <person name="Bechner M."/>
            <person name="Bellec A."/>
            <person name="Berger A."/>
            <person name="Berges H."/>
            <person name="Bidwell S."/>
            <person name="Bisseling T."/>
            <person name="Choisne N."/>
            <person name="Couloux A."/>
            <person name="Denny R."/>
            <person name="Deshpande S."/>
            <person name="Dai X."/>
            <person name="Doyle J.J."/>
            <person name="Dudez A.M."/>
            <person name="Farmer A.D."/>
            <person name="Fouteau S."/>
            <person name="Franken C."/>
            <person name="Gibelin C."/>
            <person name="Gish J."/>
            <person name="Goldstein S."/>
            <person name="Gonzalez A.J."/>
            <person name="Green P.J."/>
            <person name="Hallab A."/>
            <person name="Hartog M."/>
            <person name="Hua A."/>
            <person name="Humphray S.J."/>
            <person name="Jeong D.H."/>
            <person name="Jing Y."/>
            <person name="Jocker A."/>
            <person name="Kenton S.M."/>
            <person name="Kim D.J."/>
            <person name="Klee K."/>
            <person name="Lai H."/>
            <person name="Lang C."/>
            <person name="Lin S."/>
            <person name="Macmil S.L."/>
            <person name="Magdelenat G."/>
            <person name="Matthews L."/>
            <person name="McCorrison J."/>
            <person name="Monaghan E.L."/>
            <person name="Mun J.H."/>
            <person name="Najar F.Z."/>
            <person name="Nicholson C."/>
            <person name="Noirot C."/>
            <person name="O'Bleness M."/>
            <person name="Paule C.R."/>
            <person name="Poulain J."/>
            <person name="Prion F."/>
            <person name="Qin B."/>
            <person name="Qu C."/>
            <person name="Retzel E.F."/>
            <person name="Riddle C."/>
            <person name="Sallet E."/>
            <person name="Samain S."/>
            <person name="Samson N."/>
            <person name="Sanders I."/>
            <person name="Saurat O."/>
            <person name="Scarpelli C."/>
            <person name="Schiex T."/>
            <person name="Segurens B."/>
            <person name="Severin A.J."/>
            <person name="Sherrier D.J."/>
            <person name="Shi R."/>
            <person name="Sims S."/>
            <person name="Singer S.R."/>
            <person name="Sinharoy S."/>
            <person name="Sterck L."/>
            <person name="Viollet A."/>
            <person name="Wang B.B."/>
            <person name="Wang K."/>
            <person name="Wang M."/>
            <person name="Wang X."/>
            <person name="Warfsmann J."/>
            <person name="Weissenbach J."/>
            <person name="White D.D."/>
            <person name="White J.D."/>
            <person name="Wiley G.B."/>
            <person name="Wincker P."/>
            <person name="Xing Y."/>
            <person name="Yang L."/>
            <person name="Yao Z."/>
            <person name="Ying F."/>
            <person name="Zhai J."/>
            <person name="Zhou L."/>
            <person name="Zuber A."/>
            <person name="Denarie J."/>
            <person name="Dixon R.A."/>
            <person name="May G.D."/>
            <person name="Schwartz D.C."/>
            <person name="Rogers J."/>
            <person name="Quetier F."/>
            <person name="Town C.D."/>
            <person name="Roe B.A."/>
        </authorList>
    </citation>
    <scope>NUCLEOTIDE SEQUENCE [LARGE SCALE GENOMIC DNA]</scope>
    <source>
        <strain evidence="7">A17</strain>
        <strain evidence="8 9">cv. Jemalong A17</strain>
    </source>
</reference>
<comment type="subcellular location">
    <subcellularLocation>
        <location evidence="1">Nucleus</location>
    </subcellularLocation>
</comment>
<feature type="domain" description="BHLH" evidence="6">
    <location>
        <begin position="66"/>
        <end position="115"/>
    </location>
</feature>
<dbReference type="OrthoDB" id="71302at2759"/>
<dbReference type="Pfam" id="PF00010">
    <property type="entry name" value="HLH"/>
    <property type="match status" value="1"/>
</dbReference>
<dbReference type="EMBL" id="CM001218">
    <property type="protein sequence ID" value="KEH36578.1"/>
    <property type="molecule type" value="Genomic_DNA"/>
</dbReference>
<protein>
    <submittedName>
        <fullName evidence="7">Transcription factor</fullName>
    </submittedName>
</protein>
<reference evidence="7 9" key="2">
    <citation type="journal article" date="2014" name="BMC Genomics">
        <title>An improved genome release (version Mt4.0) for the model legume Medicago truncatula.</title>
        <authorList>
            <person name="Tang H."/>
            <person name="Krishnakumar V."/>
            <person name="Bidwell S."/>
            <person name="Rosen B."/>
            <person name="Chan A."/>
            <person name="Zhou S."/>
            <person name="Gentzbittel L."/>
            <person name="Childs K.L."/>
            <person name="Yandell M."/>
            <person name="Gundlach H."/>
            <person name="Mayer K.F."/>
            <person name="Schwartz D.C."/>
            <person name="Town C.D."/>
        </authorList>
    </citation>
    <scope>GENOME REANNOTATION</scope>
    <source>
        <strain evidence="7">A17</strain>
        <strain evidence="8 9">cv. Jemalong A17</strain>
    </source>
</reference>
<dbReference type="STRING" id="3880.A0A072V5E0"/>
<evidence type="ECO:0000256" key="3">
    <source>
        <dbReference type="ARBA" id="ARBA00023125"/>
    </source>
</evidence>
<gene>
    <name evidence="8" type="primary">11425915</name>
    <name evidence="7" type="ordered locus">MTR_2g015890</name>
</gene>
<dbReference type="GO" id="GO:0003700">
    <property type="term" value="F:DNA-binding transcription factor activity"/>
    <property type="evidence" value="ECO:0007669"/>
    <property type="project" value="InterPro"/>
</dbReference>
<evidence type="ECO:0000256" key="2">
    <source>
        <dbReference type="ARBA" id="ARBA00023015"/>
    </source>
</evidence>
<dbReference type="CDD" id="cd11455">
    <property type="entry name" value="bHLH_AtAIG1_like"/>
    <property type="match status" value="1"/>
</dbReference>